<dbReference type="STRING" id="1658172.A0A1B7P6T1"/>
<gene>
    <name evidence="3" type="ORF">ACJ72_00940</name>
</gene>
<dbReference type="InterPro" id="IPR037504">
    <property type="entry name" value="PSI_induc_2"/>
</dbReference>
<feature type="transmembrane region" description="Helical" evidence="2">
    <location>
        <begin position="41"/>
        <end position="62"/>
    </location>
</feature>
<reference evidence="3 4" key="1">
    <citation type="submission" date="2015-07" db="EMBL/GenBank/DDBJ databases">
        <title>Emmonsia species relationships and genome sequence.</title>
        <authorList>
            <person name="Cuomo C.A."/>
            <person name="Schwartz I.S."/>
            <person name="Kenyon C."/>
            <person name="de Hoog G.S."/>
            <person name="Govender N.P."/>
            <person name="Botha A."/>
            <person name="Moreno L."/>
            <person name="de Vries M."/>
            <person name="Munoz J.F."/>
            <person name="Stielow J.B."/>
        </authorList>
    </citation>
    <scope>NUCLEOTIDE SEQUENCE [LARGE SCALE GENOMIC DNA]</scope>
    <source>
        <strain evidence="3 4">CBS 136260</strain>
    </source>
</reference>
<evidence type="ECO:0000313" key="3">
    <source>
        <dbReference type="EMBL" id="OAX84698.1"/>
    </source>
</evidence>
<keyword evidence="4" id="KW-1185">Reference proteome</keyword>
<proteinExistence type="predicted"/>
<feature type="compositionally biased region" description="Polar residues" evidence="1">
    <location>
        <begin position="316"/>
        <end position="328"/>
    </location>
</feature>
<dbReference type="GO" id="GO:0005886">
    <property type="term" value="C:plasma membrane"/>
    <property type="evidence" value="ECO:0007669"/>
    <property type="project" value="TreeGrafter"/>
</dbReference>
<feature type="region of interest" description="Disordered" evidence="1">
    <location>
        <begin position="195"/>
        <end position="224"/>
    </location>
</feature>
<accession>A0A1B7P6T1</accession>
<dbReference type="OrthoDB" id="5401332at2759"/>
<dbReference type="PANTHER" id="PTHR40018:SF1">
    <property type="entry name" value="[PSI+] INDUCTION PROTEIN 2"/>
    <property type="match status" value="1"/>
</dbReference>
<sequence>MAVMDLTGFSPFRPDAMLQPRDIRTTFSSWDSCMAKSYCKWPVIVGIVIGGIILIGALWGIIACACCGYTCCKSCCACCSCCCPSSKNKSHDRTKYADEHSTYNTQNRHLSAGYQRPPAPPVYDSHRPSPAKFAQFETAHPRTKANDDALPQMPTWESATTRRIEDTSEPHDMEMNRLDPTTGQSFKTHSFSRPVRANNMHNNNNNNNNTASGGKNYYDTGATSPGYPPSFDSYRAAENPSHIVRTPSPGNPFAHTEAIGVATSRPPDQYHQDHYQQQPQQQQQQQQQFSQRSPSRGPSPASPYPPYTEVPTTTTSIMPNAITTHTTMSPPPINPIEPPRRYPPTPMPHSPSPPATRSYSPYPPPQPLPQLQHLRHSPTQSPTQQSPRKHQHQQGQGQAYMAYSPSVPNTPPPPFSSTLGDYDQVLPGAQHGQYGTGAPQQEQGPPSVLQAGRSPGGPNNSWRDV</sequence>
<feature type="compositionally biased region" description="Pro residues" evidence="1">
    <location>
        <begin position="329"/>
        <end position="354"/>
    </location>
</feature>
<feature type="compositionally biased region" description="Low complexity" evidence="1">
    <location>
        <begin position="198"/>
        <end position="209"/>
    </location>
</feature>
<keyword evidence="2" id="KW-0472">Membrane</keyword>
<protein>
    <submittedName>
        <fullName evidence="3">Uncharacterized protein</fullName>
    </submittedName>
</protein>
<evidence type="ECO:0000313" key="4">
    <source>
        <dbReference type="Proteomes" id="UP000091918"/>
    </source>
</evidence>
<feature type="compositionally biased region" description="Low complexity" evidence="1">
    <location>
        <begin position="275"/>
        <end position="299"/>
    </location>
</feature>
<name>A0A1B7P6T1_9EURO</name>
<dbReference type="AlphaFoldDB" id="A0A1B7P6T1"/>
<dbReference type="EMBL" id="LGUA01000056">
    <property type="protein sequence ID" value="OAX84698.1"/>
    <property type="molecule type" value="Genomic_DNA"/>
</dbReference>
<keyword evidence="2" id="KW-0812">Transmembrane</keyword>
<feature type="region of interest" description="Disordered" evidence="1">
    <location>
        <begin position="264"/>
        <end position="465"/>
    </location>
</feature>
<dbReference type="Proteomes" id="UP000091918">
    <property type="component" value="Unassembled WGS sequence"/>
</dbReference>
<dbReference type="GO" id="GO:0005935">
    <property type="term" value="C:cellular bud neck"/>
    <property type="evidence" value="ECO:0007669"/>
    <property type="project" value="TreeGrafter"/>
</dbReference>
<organism evidence="3 4">
    <name type="scientific">Emergomyces africanus</name>
    <dbReference type="NCBI Taxonomy" id="1955775"/>
    <lineage>
        <taxon>Eukaryota</taxon>
        <taxon>Fungi</taxon>
        <taxon>Dikarya</taxon>
        <taxon>Ascomycota</taxon>
        <taxon>Pezizomycotina</taxon>
        <taxon>Eurotiomycetes</taxon>
        <taxon>Eurotiomycetidae</taxon>
        <taxon>Onygenales</taxon>
        <taxon>Ajellomycetaceae</taxon>
        <taxon>Emergomyces</taxon>
    </lineage>
</organism>
<dbReference type="PANTHER" id="PTHR40018">
    <property type="entry name" value="[PSI+] INDUCTION PROTEIN 2"/>
    <property type="match status" value="1"/>
</dbReference>
<keyword evidence="2" id="KW-1133">Transmembrane helix</keyword>
<evidence type="ECO:0000256" key="1">
    <source>
        <dbReference type="SAM" id="MobiDB-lite"/>
    </source>
</evidence>
<evidence type="ECO:0000256" key="2">
    <source>
        <dbReference type="SAM" id="Phobius"/>
    </source>
</evidence>
<comment type="caution">
    <text evidence="3">The sequence shown here is derived from an EMBL/GenBank/DDBJ whole genome shotgun (WGS) entry which is preliminary data.</text>
</comment>